<proteinExistence type="predicted"/>
<gene>
    <name evidence="1" type="ORF">E2562_026541</name>
</gene>
<reference evidence="1 2" key="1">
    <citation type="submission" date="2019-11" db="EMBL/GenBank/DDBJ databases">
        <title>Whole genome sequence of Oryza granulata.</title>
        <authorList>
            <person name="Li W."/>
        </authorList>
    </citation>
    <scope>NUCLEOTIDE SEQUENCE [LARGE SCALE GENOMIC DNA]</scope>
    <source>
        <strain evidence="2">cv. Menghai</strain>
        <tissue evidence="1">Leaf</tissue>
    </source>
</reference>
<dbReference type="OrthoDB" id="696323at2759"/>
<accession>A0A6G1CRY4</accession>
<evidence type="ECO:0000313" key="2">
    <source>
        <dbReference type="Proteomes" id="UP000479710"/>
    </source>
</evidence>
<dbReference type="Proteomes" id="UP000479710">
    <property type="component" value="Unassembled WGS sequence"/>
</dbReference>
<comment type="caution">
    <text evidence="1">The sequence shown here is derived from an EMBL/GenBank/DDBJ whole genome shotgun (WGS) entry which is preliminary data.</text>
</comment>
<sequence>MELDHIEECFKKITLVATVVEGWPEVTIEQAAVAITAELGFPRSEFSVHNFAPENIIIGFASKQLRDTTMERRELSHSFTLLLKPWNRLA</sequence>
<keyword evidence="2" id="KW-1185">Reference proteome</keyword>
<evidence type="ECO:0000313" key="1">
    <source>
        <dbReference type="EMBL" id="KAF0903248.1"/>
    </source>
</evidence>
<dbReference type="EMBL" id="SPHZ02000008">
    <property type="protein sequence ID" value="KAF0903248.1"/>
    <property type="molecule type" value="Genomic_DNA"/>
</dbReference>
<dbReference type="AlphaFoldDB" id="A0A6G1CRY4"/>
<name>A0A6G1CRY4_9ORYZ</name>
<organism evidence="1 2">
    <name type="scientific">Oryza meyeriana var. granulata</name>
    <dbReference type="NCBI Taxonomy" id="110450"/>
    <lineage>
        <taxon>Eukaryota</taxon>
        <taxon>Viridiplantae</taxon>
        <taxon>Streptophyta</taxon>
        <taxon>Embryophyta</taxon>
        <taxon>Tracheophyta</taxon>
        <taxon>Spermatophyta</taxon>
        <taxon>Magnoliopsida</taxon>
        <taxon>Liliopsida</taxon>
        <taxon>Poales</taxon>
        <taxon>Poaceae</taxon>
        <taxon>BOP clade</taxon>
        <taxon>Oryzoideae</taxon>
        <taxon>Oryzeae</taxon>
        <taxon>Oryzinae</taxon>
        <taxon>Oryza</taxon>
        <taxon>Oryza meyeriana</taxon>
    </lineage>
</organism>
<protein>
    <submittedName>
        <fullName evidence="1">Uncharacterized protein</fullName>
    </submittedName>
</protein>